<dbReference type="EMBL" id="FJOG01000023">
    <property type="protein sequence ID" value="CZR63510.1"/>
    <property type="molecule type" value="Genomic_DNA"/>
</dbReference>
<dbReference type="STRING" id="576137.A0A1L7XEN6"/>
<keyword evidence="2" id="KW-1185">Reference proteome</keyword>
<evidence type="ECO:0000313" key="1">
    <source>
        <dbReference type="EMBL" id="CZR63510.1"/>
    </source>
</evidence>
<proteinExistence type="predicted"/>
<dbReference type="Proteomes" id="UP000184330">
    <property type="component" value="Unassembled WGS sequence"/>
</dbReference>
<dbReference type="OrthoDB" id="3547251at2759"/>
<accession>A0A1L7XEN6</accession>
<protein>
    <submittedName>
        <fullName evidence="1">Uncharacterized protein</fullName>
    </submittedName>
</protein>
<name>A0A1L7XEN6_9HELO</name>
<dbReference type="AlphaFoldDB" id="A0A1L7XEN6"/>
<reference evidence="1 2" key="1">
    <citation type="submission" date="2016-03" db="EMBL/GenBank/DDBJ databases">
        <authorList>
            <person name="Ploux O."/>
        </authorList>
    </citation>
    <scope>NUCLEOTIDE SEQUENCE [LARGE SCALE GENOMIC DNA]</scope>
    <source>
        <strain evidence="1 2">UAMH 11012</strain>
    </source>
</reference>
<organism evidence="1 2">
    <name type="scientific">Phialocephala subalpina</name>
    <dbReference type="NCBI Taxonomy" id="576137"/>
    <lineage>
        <taxon>Eukaryota</taxon>
        <taxon>Fungi</taxon>
        <taxon>Dikarya</taxon>
        <taxon>Ascomycota</taxon>
        <taxon>Pezizomycotina</taxon>
        <taxon>Leotiomycetes</taxon>
        <taxon>Helotiales</taxon>
        <taxon>Mollisiaceae</taxon>
        <taxon>Phialocephala</taxon>
        <taxon>Phialocephala fortinii species complex</taxon>
    </lineage>
</organism>
<evidence type="ECO:0000313" key="2">
    <source>
        <dbReference type="Proteomes" id="UP000184330"/>
    </source>
</evidence>
<sequence>MISYNWIAFTLPQDIVSRNIKFTRRASNQKSYNRLQNRLRFISRKNNEFKTNCFKRPNELETLLSWDRVYGSALQRLRLRVIAEEANNFSGKCDILDDDILKRTGARMEEWANNSFEWLYPSEKEECKLNHKIEPTSHELTTHVLLNGLNYNTERNKSVFIDFVRYEVESEKTYYRGKHNVSKRIAVCPIVPVAPEDFLGPMSSLWLNRFEVTGKFSYVKVAEAGEKINVCLVWEGVNEAEAGTLCESFRVLVVATRHIMPFEQLIRPA</sequence>
<gene>
    <name evidence="1" type="ORF">PAC_13407</name>
</gene>